<dbReference type="InterPro" id="IPR036048">
    <property type="entry name" value="Interleukin_8-like_sf"/>
</dbReference>
<dbReference type="PROSITE" id="PS00472">
    <property type="entry name" value="SMALL_CYTOKINES_CC"/>
    <property type="match status" value="1"/>
</dbReference>
<sequence>MLGDPVGSYFRVTVPLFITALLKVPVRALIESYCCLMLNNRMIPLKQVVSYSWTSSNCAKRAIVFKTVAGREICVDPEMTWVSHLKSLMLMKPAFI</sequence>
<evidence type="ECO:0000256" key="4">
    <source>
        <dbReference type="ARBA" id="ARBA00022525"/>
    </source>
</evidence>
<reference evidence="11" key="1">
    <citation type="submission" date="2025-08" db="UniProtKB">
        <authorList>
            <consortium name="Ensembl"/>
        </authorList>
    </citation>
    <scope>IDENTIFICATION</scope>
</reference>
<evidence type="ECO:0000256" key="6">
    <source>
        <dbReference type="ARBA" id="ARBA00023157"/>
    </source>
</evidence>
<evidence type="ECO:0000256" key="9">
    <source>
        <dbReference type="RuleBase" id="RU361150"/>
    </source>
</evidence>
<evidence type="ECO:0000259" key="10">
    <source>
        <dbReference type="SMART" id="SM00199"/>
    </source>
</evidence>
<dbReference type="SMART" id="SM00199">
    <property type="entry name" value="SCY"/>
    <property type="match status" value="1"/>
</dbReference>
<evidence type="ECO:0000256" key="3">
    <source>
        <dbReference type="ARBA" id="ARBA00022514"/>
    </source>
</evidence>
<dbReference type="Gene3D" id="2.40.50.40">
    <property type="match status" value="1"/>
</dbReference>
<comment type="similarity">
    <text evidence="2 9">Belongs to the intercrine beta (chemokine CC) family.</text>
</comment>
<feature type="domain" description="Chemokine interleukin-8-like" evidence="10">
    <location>
        <begin position="31"/>
        <end position="88"/>
    </location>
</feature>
<name>A0A673JL99_9TELE</name>
<dbReference type="GO" id="GO:0005615">
    <property type="term" value="C:extracellular space"/>
    <property type="evidence" value="ECO:0007669"/>
    <property type="project" value="UniProtKB-KW"/>
</dbReference>
<organism evidence="11 12">
    <name type="scientific">Sinocyclocheilus rhinocerous</name>
    <dbReference type="NCBI Taxonomy" id="307959"/>
    <lineage>
        <taxon>Eukaryota</taxon>
        <taxon>Metazoa</taxon>
        <taxon>Chordata</taxon>
        <taxon>Craniata</taxon>
        <taxon>Vertebrata</taxon>
        <taxon>Euteleostomi</taxon>
        <taxon>Actinopterygii</taxon>
        <taxon>Neopterygii</taxon>
        <taxon>Teleostei</taxon>
        <taxon>Ostariophysi</taxon>
        <taxon>Cypriniformes</taxon>
        <taxon>Cyprinidae</taxon>
        <taxon>Cyprininae</taxon>
        <taxon>Sinocyclocheilus</taxon>
    </lineage>
</organism>
<dbReference type="Pfam" id="PF00048">
    <property type="entry name" value="IL8"/>
    <property type="match status" value="1"/>
</dbReference>
<comment type="subunit">
    <text evidence="8">Self-associates. Also heterodimer of MIP-1-alpha(4-69) and MIP-1-beta(3-69). Interacts with CCR1.</text>
</comment>
<dbReference type="SUPFAM" id="SSF54117">
    <property type="entry name" value="Interleukin 8-like chemokines"/>
    <property type="match status" value="1"/>
</dbReference>
<dbReference type="GO" id="GO:0008009">
    <property type="term" value="F:chemokine activity"/>
    <property type="evidence" value="ECO:0007669"/>
    <property type="project" value="InterPro"/>
</dbReference>
<accession>A0A673JL99</accession>
<comment type="subcellular location">
    <subcellularLocation>
        <location evidence="1 9">Secreted</location>
    </subcellularLocation>
</comment>
<dbReference type="PANTHER" id="PTHR12015">
    <property type="entry name" value="SMALL INDUCIBLE CYTOKINE A"/>
    <property type="match status" value="1"/>
</dbReference>
<comment type="function">
    <text evidence="7">Monokine with inflammatory and chemokinetic properties. Binds to CCR1, CCR4 and CCR5. One of the major HIV-suppressive factors produced by CD8+ T-cells. Recombinant MIP-1-alpha induces a dose-dependent inhibition of different strains of HIV-1, HIV-2, and simian immunodeficiency virus (SIV).</text>
</comment>
<keyword evidence="3 9" id="KW-0202">Cytokine</keyword>
<dbReference type="Proteomes" id="UP000472270">
    <property type="component" value="Unassembled WGS sequence"/>
</dbReference>
<evidence type="ECO:0000256" key="5">
    <source>
        <dbReference type="ARBA" id="ARBA00022729"/>
    </source>
</evidence>
<evidence type="ECO:0000256" key="1">
    <source>
        <dbReference type="ARBA" id="ARBA00004613"/>
    </source>
</evidence>
<keyword evidence="6" id="KW-1015">Disulfide bond</keyword>
<evidence type="ECO:0000313" key="12">
    <source>
        <dbReference type="Proteomes" id="UP000472270"/>
    </source>
</evidence>
<keyword evidence="9" id="KW-0145">Chemotaxis</keyword>
<keyword evidence="4 9" id="KW-0964">Secreted</keyword>
<dbReference type="AlphaFoldDB" id="A0A673JL99"/>
<dbReference type="Ensembl" id="ENSSRHT00000056294.1">
    <property type="protein sequence ID" value="ENSSRHP00000054756.1"/>
    <property type="gene ID" value="ENSSRHG00000027572.1"/>
</dbReference>
<proteinExistence type="inferred from homology"/>
<evidence type="ECO:0000313" key="11">
    <source>
        <dbReference type="Ensembl" id="ENSSRHP00000054756.1"/>
    </source>
</evidence>
<dbReference type="InterPro" id="IPR039809">
    <property type="entry name" value="Chemokine_b/g/d"/>
</dbReference>
<evidence type="ECO:0000256" key="7">
    <source>
        <dbReference type="ARBA" id="ARBA00044740"/>
    </source>
</evidence>
<evidence type="ECO:0000256" key="8">
    <source>
        <dbReference type="ARBA" id="ARBA00046726"/>
    </source>
</evidence>
<dbReference type="PANTHER" id="PTHR12015:SF183">
    <property type="entry name" value="C-C MOTIF CHEMOKINE 3"/>
    <property type="match status" value="1"/>
</dbReference>
<keyword evidence="12" id="KW-1185">Reference proteome</keyword>
<protein>
    <recommendedName>
        <fullName evidence="9">C-C motif chemokine</fullName>
    </recommendedName>
</protein>
<evidence type="ECO:0000256" key="2">
    <source>
        <dbReference type="ARBA" id="ARBA00010868"/>
    </source>
</evidence>
<dbReference type="GO" id="GO:0006955">
    <property type="term" value="P:immune response"/>
    <property type="evidence" value="ECO:0007669"/>
    <property type="project" value="InterPro"/>
</dbReference>
<dbReference type="CDD" id="cd00272">
    <property type="entry name" value="Chemokine_CC"/>
    <property type="match status" value="1"/>
</dbReference>
<reference evidence="11" key="2">
    <citation type="submission" date="2025-09" db="UniProtKB">
        <authorList>
            <consortium name="Ensembl"/>
        </authorList>
    </citation>
    <scope>IDENTIFICATION</scope>
</reference>
<dbReference type="InterPro" id="IPR000827">
    <property type="entry name" value="Chemokine_CC_CS"/>
</dbReference>
<keyword evidence="5" id="KW-0732">Signal</keyword>
<dbReference type="InterPro" id="IPR001811">
    <property type="entry name" value="Chemokine_IL8-like_dom"/>
</dbReference>